<accession>W8EAJ2</accession>
<keyword evidence="1" id="KW-0175">Coiled coil</keyword>
<evidence type="ECO:0000256" key="3">
    <source>
        <dbReference type="SAM" id="Phobius"/>
    </source>
</evidence>
<protein>
    <submittedName>
        <fullName evidence="4">Tape measure protein</fullName>
    </submittedName>
</protein>
<feature type="transmembrane region" description="Helical" evidence="3">
    <location>
        <begin position="151"/>
        <end position="173"/>
    </location>
</feature>
<feature type="coiled-coil region" evidence="1">
    <location>
        <begin position="483"/>
        <end position="546"/>
    </location>
</feature>
<dbReference type="OrthoDB" id="540at10239"/>
<gene>
    <name evidence="4" type="ORF">40AC_29</name>
</gene>
<feature type="transmembrane region" description="Helical" evidence="3">
    <location>
        <begin position="124"/>
        <end position="145"/>
    </location>
</feature>
<name>W8EAJ2_9CAUD</name>
<evidence type="ECO:0000256" key="1">
    <source>
        <dbReference type="SAM" id="Coils"/>
    </source>
</evidence>
<evidence type="ECO:0000256" key="2">
    <source>
        <dbReference type="SAM" id="MobiDB-lite"/>
    </source>
</evidence>
<proteinExistence type="predicted"/>
<evidence type="ECO:0000313" key="5">
    <source>
        <dbReference type="Proteomes" id="UP000201360"/>
    </source>
</evidence>
<sequence>MPNSAGVEVARISVKVSPDTRKFRSELKKDLESIEKSVEGDVPITVHLDSAQARADFKRLLSQMRTEGRKGVAIKVHVGVDEDRIDSDTRRAAKKANKNFSRYGLDGVGDRLGKMFQMPNFGSGINPMGYVAILAGVVAVAAPLIGLLTTAILSLPGLISAITTPLMAVVLGLDGIKKAAADSGLINIGEDGEIGLGSVFDSIKQEVSSAFEIGLKGPLTDLKNAIPELLQSLPQVATGMSDMLKGFTDALTDPEGIRLFDDTIKNIAKAMSDSAPGINSFTTGMLKLANSLTQSFPGLTEWFNKTGDSFDKWITQMTTVDPATGKSQMNQAFEGLGDTLKTLGDFVVDLAKQGMEFVKDPQKMKDFIGTLENIGSAIEALISLGNKLGAAWKFLNDGPNGDQSGGPPILDQSGNTTTGTGSNSIAGTTEAVEEGNKQAQQGQEEQKGFWSSALGFLQKLVNPGDMANQAGGVQLVGPSGKTYANVQEMTNDLVNEANRLQGEIDKLQSTVSNQLEFHGGRETDRIREWKEELAELQSQAAEVKAAAEQAGVSLTTPPPGLTGPSGAQQFVDQFIGDLQRIPPAVQETLGSAQDQLTQGILSAESLGAISDGSAAPLIQAPQVDLKSFETSLAEMPAAMGEKGDETAQIAGEIPGKITAALGDLTGVGQTAGSQVAQGFIAGLAGGIPGVEAKARELAAAAKNAANAELGIRSPSKIFEQIGLFTAEGMGIGLEKGFQPVLDQAKDLSDKVTQAFAAGDQDPTVLLDGYSTRDVSLMEKTLNAEIKRLERQAKANKRLKNDAEYERLSAMADELKAQKEMLDLAGEFNEEVESGAGSLEEQVAKLMASPVDFAKATGKQFLSDIGINGDGFVSKLITEGTKYIFNIGSVDEAMDIKQRQESNDLLSVVGRIG</sequence>
<keyword evidence="3" id="KW-0812">Transmembrane</keyword>
<keyword evidence="3" id="KW-0472">Membrane</keyword>
<reference evidence="4 5" key="1">
    <citation type="journal article" date="2014" name="Genome Announc.">
        <title>Complete genome sequences of nine mycobacteriophages.</title>
        <authorList>
            <person name="Franceschelli J.J."/>
            <person name="Suarez C.A."/>
            <person name="Teran L."/>
            <person name="Raya R.R."/>
            <person name="Morbidoni H.R."/>
        </authorList>
    </citation>
    <scope>NUCLEOTIDE SEQUENCE [LARGE SCALE GENOMIC DNA]</scope>
</reference>
<organism evidence="4 5">
    <name type="scientific">Mycobacterium phage 40AC</name>
    <dbReference type="NCBI Taxonomy" id="1458717"/>
    <lineage>
        <taxon>Viruses</taxon>
        <taxon>Duplodnaviria</taxon>
        <taxon>Heunggongvirae</taxon>
        <taxon>Uroviricota</taxon>
        <taxon>Caudoviricetes</taxon>
        <taxon>Santafevirus</taxon>
        <taxon>Santafevirus sf40AC</taxon>
    </lineage>
</organism>
<dbReference type="Proteomes" id="UP000201360">
    <property type="component" value="Segment"/>
</dbReference>
<feature type="coiled-coil region" evidence="1">
    <location>
        <begin position="778"/>
        <end position="824"/>
    </location>
</feature>
<dbReference type="RefSeq" id="YP_009009863.1">
    <property type="nucleotide sequence ID" value="NC_023607.1"/>
</dbReference>
<feature type="compositionally biased region" description="Low complexity" evidence="2">
    <location>
        <begin position="413"/>
        <end position="424"/>
    </location>
</feature>
<evidence type="ECO:0000313" key="4">
    <source>
        <dbReference type="EMBL" id="AHJ86393.1"/>
    </source>
</evidence>
<dbReference type="EMBL" id="KJ192196">
    <property type="protein sequence ID" value="AHJ86393.1"/>
    <property type="molecule type" value="Genomic_DNA"/>
</dbReference>
<keyword evidence="3" id="KW-1133">Transmembrane helix</keyword>
<dbReference type="KEGG" id="vg:18506264"/>
<keyword evidence="5" id="KW-1185">Reference proteome</keyword>
<feature type="region of interest" description="Disordered" evidence="2">
    <location>
        <begin position="399"/>
        <end position="424"/>
    </location>
</feature>